<evidence type="ECO:0000256" key="3">
    <source>
        <dbReference type="ARBA" id="ARBA00022968"/>
    </source>
</evidence>
<dbReference type="EMBL" id="JAMQJZ010000006">
    <property type="protein sequence ID" value="MDC3420752.1"/>
    <property type="molecule type" value="Genomic_DNA"/>
</dbReference>
<dbReference type="GO" id="GO:0071555">
    <property type="term" value="P:cell wall organization"/>
    <property type="evidence" value="ECO:0007669"/>
    <property type="project" value="UniProtKB-KW"/>
</dbReference>
<accession>A0A9X3WJ72</accession>
<comment type="caution">
    <text evidence="7">The sequence shown here is derived from an EMBL/GenBank/DDBJ whole genome shotgun (WGS) entry which is preliminary data.</text>
</comment>
<evidence type="ECO:0000259" key="6">
    <source>
        <dbReference type="Pfam" id="PF03816"/>
    </source>
</evidence>
<proteinExistence type="inferred from homology"/>
<keyword evidence="5" id="KW-0472">Membrane</keyword>
<dbReference type="PANTHER" id="PTHR33392:SF10">
    <property type="entry name" value="POLYISOPRENYL-TEICHOIC ACID--PEPTIDOGLYCAN TEICHOIC ACID TRANSFERASE TAGV"/>
    <property type="match status" value="1"/>
</dbReference>
<evidence type="ECO:0000256" key="5">
    <source>
        <dbReference type="SAM" id="Phobius"/>
    </source>
</evidence>
<feature type="transmembrane region" description="Helical" evidence="5">
    <location>
        <begin position="20"/>
        <end position="39"/>
    </location>
</feature>
<feature type="domain" description="Cell envelope-related transcriptional attenuator" evidence="6">
    <location>
        <begin position="92"/>
        <end position="253"/>
    </location>
</feature>
<evidence type="ECO:0000313" key="7">
    <source>
        <dbReference type="EMBL" id="MDC3420752.1"/>
    </source>
</evidence>
<keyword evidence="3" id="KW-0735">Signal-anchor</keyword>
<dbReference type="Gene3D" id="3.40.630.190">
    <property type="entry name" value="LCP protein"/>
    <property type="match status" value="1"/>
</dbReference>
<evidence type="ECO:0000256" key="4">
    <source>
        <dbReference type="ARBA" id="ARBA00022989"/>
    </source>
</evidence>
<dbReference type="Proteomes" id="UP001145072">
    <property type="component" value="Unassembled WGS sequence"/>
</dbReference>
<protein>
    <submittedName>
        <fullName evidence="7">LCP family protein</fullName>
    </submittedName>
</protein>
<organism evidence="7 8">
    <name type="scientific">Aquibacillus koreensis</name>
    <dbReference type="NCBI Taxonomy" id="279446"/>
    <lineage>
        <taxon>Bacteria</taxon>
        <taxon>Bacillati</taxon>
        <taxon>Bacillota</taxon>
        <taxon>Bacilli</taxon>
        <taxon>Bacillales</taxon>
        <taxon>Bacillaceae</taxon>
        <taxon>Aquibacillus</taxon>
    </lineage>
</organism>
<dbReference type="NCBIfam" id="TIGR00350">
    <property type="entry name" value="lytR_cpsA_psr"/>
    <property type="match status" value="1"/>
</dbReference>
<evidence type="ECO:0000256" key="2">
    <source>
        <dbReference type="ARBA" id="ARBA00022692"/>
    </source>
</evidence>
<reference evidence="7" key="1">
    <citation type="submission" date="2022-06" db="EMBL/GenBank/DDBJ databases">
        <title>Aquibacillus sp. a new bacterium isolated from soil saline samples.</title>
        <authorList>
            <person name="Galisteo C."/>
            <person name="De La Haba R."/>
            <person name="Sanchez-Porro C."/>
            <person name="Ventosa A."/>
        </authorList>
    </citation>
    <scope>NUCLEOTIDE SEQUENCE</scope>
    <source>
        <strain evidence="7">JCM 12387</strain>
    </source>
</reference>
<dbReference type="Pfam" id="PF03816">
    <property type="entry name" value="LytR_cpsA_psr"/>
    <property type="match status" value="1"/>
</dbReference>
<keyword evidence="8" id="KW-1185">Reference proteome</keyword>
<keyword evidence="2 5" id="KW-0812">Transmembrane</keyword>
<keyword evidence="4 5" id="KW-1133">Transmembrane helix</keyword>
<dbReference type="InterPro" id="IPR004474">
    <property type="entry name" value="LytR_CpsA_psr"/>
</dbReference>
<dbReference type="RefSeq" id="WP_259865543.1">
    <property type="nucleotide sequence ID" value="NZ_JAMQJZ010000006.1"/>
</dbReference>
<evidence type="ECO:0000313" key="8">
    <source>
        <dbReference type="Proteomes" id="UP001145072"/>
    </source>
</evidence>
<comment type="similarity">
    <text evidence="1">Belongs to the LytR/CpsA/Psr (LCP) family.</text>
</comment>
<dbReference type="PANTHER" id="PTHR33392">
    <property type="entry name" value="POLYISOPRENYL-TEICHOIC ACID--PEPTIDOGLYCAN TEICHOIC ACID TRANSFERASE TAGU"/>
    <property type="match status" value="1"/>
</dbReference>
<dbReference type="InterPro" id="IPR050922">
    <property type="entry name" value="LytR/CpsA/Psr_CW_biosynth"/>
</dbReference>
<gene>
    <name evidence="7" type="ORF">NC661_10265</name>
</gene>
<sequence>MDEYRMERRNQKKSKVKKRILYTVLLIIVIFLGIGVYLFTHGYNAVQNSYEDLDRKDNKSDLREEAITIGDDPLSILLIGVEDYSTGGENGRADTQIVVTLNPKTNKMTMTSVPRDTRVELTAEEATDAYAGSHKINAAYTFGSISGYGANKLTVEKVEDLLGIPIDEYITVNFDGFREIVDALGGVTIDIKEGFWEENIYDNNNRITFESGPAKLNGEEALAFVRMRKRDVNTVYPRDERQRQFIQATIDQAISAGTIFKVGEISNIIGANVTTSLTASEIFALQKMYSSMDASSIETIEIEGSDQRVDGIWYFIPAENGIENASLQLKENLGLDKPNAEQNTDESTITE</sequence>
<evidence type="ECO:0000256" key="1">
    <source>
        <dbReference type="ARBA" id="ARBA00006068"/>
    </source>
</evidence>
<name>A0A9X3WJ72_9BACI</name>
<dbReference type="AlphaFoldDB" id="A0A9X3WJ72"/>